<sequence length="528" mass="55280">VRGSAPVPAESVAAQSQSQSQSLVSGTANSSTANSGVCGHVGCSSTRDGAEVRETQRGRGGEADAEADADRDGEGEGETGGERETDAEADAEAERDVAGEVTDGEASPDCHPYPNAHGESRVQEDAIPGDVGDRQADGAWRVPSTVTDLSTPKPPHRKRHAVSSSPSASGGRAAGVSTAVPTVGGGEVVAQTQAVAATRQKPSQMVTPVQGLGLQAPETQAKPQPQPQSQSGSVRATVSIDGGLLMLGDLSCNNGTSDLEPGQDVLGSQLRLSHASLSSEGAPHTGTDESTFFAGTSRITYESCVSESELSSLIIKEDPCGVRTSVAFKVTNATDRLTHRKFTNENLHQTPAFHKAGTLADTGHGFRRPDCTLAGFSYKTEEEERAMDRASLEQYLILKQNYEMMQTGIQREAEQEKAKRQLERGRHSTPTCGGGARVGGGGGYGIGLHLGAEGKQPVFGPGHYTGVATDPNKGQMPDPRLDTPSQALEDAKAKKAASEKEETRRAEPLMHMQVQQGPERDAAQVAKV</sequence>
<accession>A0A9K3D313</accession>
<comment type="caution">
    <text evidence="2">The sequence shown here is derived from an EMBL/GenBank/DDBJ whole genome shotgun (WGS) entry which is preliminary data.</text>
</comment>
<feature type="compositionally biased region" description="Low complexity" evidence="1">
    <location>
        <begin position="162"/>
        <end position="179"/>
    </location>
</feature>
<feature type="region of interest" description="Disordered" evidence="1">
    <location>
        <begin position="465"/>
        <end position="528"/>
    </location>
</feature>
<organism evidence="2 3">
    <name type="scientific">Kipferlia bialata</name>
    <dbReference type="NCBI Taxonomy" id="797122"/>
    <lineage>
        <taxon>Eukaryota</taxon>
        <taxon>Metamonada</taxon>
        <taxon>Carpediemonas-like organisms</taxon>
        <taxon>Kipferlia</taxon>
    </lineage>
</organism>
<dbReference type="AlphaFoldDB" id="A0A9K3D313"/>
<feature type="non-terminal residue" evidence="2">
    <location>
        <position position="528"/>
    </location>
</feature>
<reference evidence="2 3" key="1">
    <citation type="journal article" date="2018" name="PLoS ONE">
        <title>The draft genome of Kipferlia bialata reveals reductive genome evolution in fornicate parasites.</title>
        <authorList>
            <person name="Tanifuji G."/>
            <person name="Takabayashi S."/>
            <person name="Kume K."/>
            <person name="Takagi M."/>
            <person name="Nakayama T."/>
            <person name="Kamikawa R."/>
            <person name="Inagaki Y."/>
            <person name="Hashimoto T."/>
        </authorList>
    </citation>
    <scope>NUCLEOTIDE SEQUENCE [LARGE SCALE GENOMIC DNA]</scope>
    <source>
        <strain evidence="2">NY0173</strain>
    </source>
</reference>
<dbReference type="Proteomes" id="UP000265618">
    <property type="component" value="Unassembled WGS sequence"/>
</dbReference>
<feature type="region of interest" description="Disordered" evidence="1">
    <location>
        <begin position="1"/>
        <end position="179"/>
    </location>
</feature>
<protein>
    <submittedName>
        <fullName evidence="2">Uncharacterized protein</fullName>
    </submittedName>
</protein>
<feature type="non-terminal residue" evidence="2">
    <location>
        <position position="1"/>
    </location>
</feature>
<name>A0A9K3D313_9EUKA</name>
<keyword evidence="3" id="KW-1185">Reference proteome</keyword>
<feature type="compositionally biased region" description="Basic and acidic residues" evidence="1">
    <location>
        <begin position="48"/>
        <end position="98"/>
    </location>
</feature>
<evidence type="ECO:0000313" key="2">
    <source>
        <dbReference type="EMBL" id="GIQ88164.1"/>
    </source>
</evidence>
<proteinExistence type="predicted"/>
<evidence type="ECO:0000256" key="1">
    <source>
        <dbReference type="SAM" id="MobiDB-lite"/>
    </source>
</evidence>
<feature type="compositionally biased region" description="Basic and acidic residues" evidence="1">
    <location>
        <begin position="489"/>
        <end position="508"/>
    </location>
</feature>
<evidence type="ECO:0000313" key="3">
    <source>
        <dbReference type="Proteomes" id="UP000265618"/>
    </source>
</evidence>
<gene>
    <name evidence="2" type="ORF">KIPB_010351</name>
</gene>
<feature type="compositionally biased region" description="Polar residues" evidence="1">
    <location>
        <begin position="23"/>
        <end position="35"/>
    </location>
</feature>
<dbReference type="EMBL" id="BDIP01003825">
    <property type="protein sequence ID" value="GIQ88164.1"/>
    <property type="molecule type" value="Genomic_DNA"/>
</dbReference>